<feature type="binding site" evidence="1">
    <location>
        <position position="93"/>
    </location>
    <ligand>
        <name>Mg(2+)</name>
        <dbReference type="ChEBI" id="CHEBI:18420"/>
        <label>2</label>
    </ligand>
</feature>
<dbReference type="GO" id="GO:0008934">
    <property type="term" value="F:inositol monophosphate 1-phosphatase activity"/>
    <property type="evidence" value="ECO:0007669"/>
    <property type="project" value="TreeGrafter"/>
</dbReference>
<dbReference type="SUPFAM" id="SSF56655">
    <property type="entry name" value="Carbohydrate phosphatase"/>
    <property type="match status" value="1"/>
</dbReference>
<dbReference type="GO" id="GO:0006020">
    <property type="term" value="P:inositol metabolic process"/>
    <property type="evidence" value="ECO:0007669"/>
    <property type="project" value="TreeGrafter"/>
</dbReference>
<proteinExistence type="predicted"/>
<dbReference type="AlphaFoldDB" id="A0A9W6CV68"/>
<evidence type="ECO:0000313" key="3">
    <source>
        <dbReference type="Proteomes" id="UP001144372"/>
    </source>
</evidence>
<dbReference type="Gene3D" id="3.30.540.10">
    <property type="entry name" value="Fructose-1,6-Bisphosphatase, subunit A, domain 1"/>
    <property type="match status" value="1"/>
</dbReference>
<feature type="binding site" evidence="1">
    <location>
        <position position="209"/>
    </location>
    <ligand>
        <name>Mg(2+)</name>
        <dbReference type="ChEBI" id="CHEBI:18420"/>
        <label>1</label>
        <note>catalytic</note>
    </ligand>
</feature>
<feature type="binding site" evidence="1">
    <location>
        <position position="91"/>
    </location>
    <ligand>
        <name>Mg(2+)</name>
        <dbReference type="ChEBI" id="CHEBI:18420"/>
        <label>1</label>
        <note>catalytic</note>
    </ligand>
</feature>
<dbReference type="GO" id="GO:0007165">
    <property type="term" value="P:signal transduction"/>
    <property type="evidence" value="ECO:0007669"/>
    <property type="project" value="TreeGrafter"/>
</dbReference>
<sequence>MTQLANPSIEELSQFAIDTVRRAGDEALRYYGKGNPEVKFDEALVTEAELHLVDLFKNELHAQYPEHGIFGDNLPREDYVHGQESYLWIYDALDGVANFQAGIPIWGISLALLENFWPVFGVFYMPVTGDLFYAHAGQKAYWGQEEIKIPETGEISNESLLLTYSRFHNHYRSTFPGKIRNLGCTAAHICYVARGRAEAALLAHVSYQDLAAAQIILKAAGGEIRKLDGTEFHLADYLNGQRIEDHLIAAPQGAHTSVQMYLQKEV</sequence>
<keyword evidence="1" id="KW-0460">Magnesium</keyword>
<gene>
    <name evidence="2" type="ORF">DAMNIGENAA_05520</name>
</gene>
<dbReference type="Proteomes" id="UP001144372">
    <property type="component" value="Unassembled WGS sequence"/>
</dbReference>
<comment type="caution">
    <text evidence="2">The sequence shown here is derived from an EMBL/GenBank/DDBJ whole genome shotgun (WGS) entry which is preliminary data.</text>
</comment>
<dbReference type="GO" id="GO:0046872">
    <property type="term" value="F:metal ion binding"/>
    <property type="evidence" value="ECO:0007669"/>
    <property type="project" value="UniProtKB-KW"/>
</dbReference>
<evidence type="ECO:0000313" key="2">
    <source>
        <dbReference type="EMBL" id="GLI33119.1"/>
    </source>
</evidence>
<reference evidence="2" key="1">
    <citation type="submission" date="2022-12" db="EMBL/GenBank/DDBJ databases">
        <title>Reference genome sequencing for broad-spectrum identification of bacterial and archaeal isolates by mass spectrometry.</title>
        <authorList>
            <person name="Sekiguchi Y."/>
            <person name="Tourlousse D.M."/>
        </authorList>
    </citation>
    <scope>NUCLEOTIDE SEQUENCE</scope>
    <source>
        <strain evidence="2">ASRB1</strain>
    </source>
</reference>
<evidence type="ECO:0000256" key="1">
    <source>
        <dbReference type="PIRSR" id="PIRSR600760-2"/>
    </source>
</evidence>
<dbReference type="PANTHER" id="PTHR20854">
    <property type="entry name" value="INOSITOL MONOPHOSPHATASE"/>
    <property type="match status" value="1"/>
</dbReference>
<name>A0A9W6CV68_9BACT</name>
<dbReference type="Gene3D" id="3.40.190.80">
    <property type="match status" value="1"/>
</dbReference>
<organism evidence="2 3">
    <name type="scientific">Desulforhabdus amnigena</name>
    <dbReference type="NCBI Taxonomy" id="40218"/>
    <lineage>
        <taxon>Bacteria</taxon>
        <taxon>Pseudomonadati</taxon>
        <taxon>Thermodesulfobacteriota</taxon>
        <taxon>Syntrophobacteria</taxon>
        <taxon>Syntrophobacterales</taxon>
        <taxon>Syntrophobacteraceae</taxon>
        <taxon>Desulforhabdus</taxon>
    </lineage>
</organism>
<protein>
    <submittedName>
        <fullName evidence="2">Inositol-phosphate phosphatase</fullName>
    </submittedName>
</protein>
<feature type="binding site" evidence="1">
    <location>
        <position position="94"/>
    </location>
    <ligand>
        <name>Mg(2+)</name>
        <dbReference type="ChEBI" id="CHEBI:18420"/>
        <label>1</label>
        <note>catalytic</note>
    </ligand>
</feature>
<comment type="cofactor">
    <cofactor evidence="1">
        <name>Mg(2+)</name>
        <dbReference type="ChEBI" id="CHEBI:18420"/>
    </cofactor>
</comment>
<keyword evidence="3" id="KW-1185">Reference proteome</keyword>
<dbReference type="PRINTS" id="PR00377">
    <property type="entry name" value="IMPHPHTASES"/>
</dbReference>
<accession>A0A9W6CV68</accession>
<dbReference type="InterPro" id="IPR000760">
    <property type="entry name" value="Inositol_monophosphatase-like"/>
</dbReference>
<dbReference type="Pfam" id="PF00459">
    <property type="entry name" value="Inositol_P"/>
    <property type="match status" value="1"/>
</dbReference>
<keyword evidence="1" id="KW-0479">Metal-binding</keyword>
<dbReference type="PANTHER" id="PTHR20854:SF4">
    <property type="entry name" value="INOSITOL-1-MONOPHOSPHATASE-RELATED"/>
    <property type="match status" value="1"/>
</dbReference>
<dbReference type="EMBL" id="BSDR01000001">
    <property type="protein sequence ID" value="GLI33119.1"/>
    <property type="molecule type" value="Genomic_DNA"/>
</dbReference>
<dbReference type="RefSeq" id="WP_281792136.1">
    <property type="nucleotide sequence ID" value="NZ_BSDR01000001.1"/>
</dbReference>